<evidence type="ECO:0000313" key="9">
    <source>
        <dbReference type="Proteomes" id="UP001056756"/>
    </source>
</evidence>
<feature type="modified residue" description="4-aspartylphosphate" evidence="5">
    <location>
        <position position="54"/>
    </location>
</feature>
<dbReference type="InterPro" id="IPR001789">
    <property type="entry name" value="Sig_transdc_resp-reg_receiver"/>
</dbReference>
<feature type="domain" description="Response regulatory" evidence="7">
    <location>
        <begin position="4"/>
        <end position="119"/>
    </location>
</feature>
<evidence type="ECO:0000256" key="4">
    <source>
        <dbReference type="ARBA" id="ARBA00023163"/>
    </source>
</evidence>
<gene>
    <name evidence="8" type="ORF">NAG76_10650</name>
</gene>
<evidence type="ECO:0000256" key="1">
    <source>
        <dbReference type="ARBA" id="ARBA00022553"/>
    </source>
</evidence>
<dbReference type="SMART" id="SM00448">
    <property type="entry name" value="REC"/>
    <property type="match status" value="1"/>
</dbReference>
<evidence type="ECO:0000259" key="7">
    <source>
        <dbReference type="PROSITE" id="PS50110"/>
    </source>
</evidence>
<dbReference type="GO" id="GO:0006355">
    <property type="term" value="P:regulation of DNA-templated transcription"/>
    <property type="evidence" value="ECO:0007669"/>
    <property type="project" value="InterPro"/>
</dbReference>
<dbReference type="PANTHER" id="PTHR43214">
    <property type="entry name" value="TWO-COMPONENT RESPONSE REGULATOR"/>
    <property type="match status" value="1"/>
</dbReference>
<dbReference type="PANTHER" id="PTHR43214:SF1">
    <property type="entry name" value="TRANSCRIPTIONAL REGULATORY PROTEIN COMA"/>
    <property type="match status" value="1"/>
</dbReference>
<evidence type="ECO:0000256" key="5">
    <source>
        <dbReference type="PROSITE-ProRule" id="PRU00169"/>
    </source>
</evidence>
<name>A0A9J6ZKZ3_9BACL</name>
<evidence type="ECO:0000256" key="2">
    <source>
        <dbReference type="ARBA" id="ARBA00023015"/>
    </source>
</evidence>
<reference evidence="8" key="1">
    <citation type="submission" date="2022-05" db="EMBL/GenBank/DDBJ databases">
        <title>Novel bacterial taxa in a minimal lignocellulolytic consortium and its capacity to transform plastics disclosed by genome-resolved metagenomics.</title>
        <authorList>
            <person name="Rodriguez C.A.D."/>
            <person name="Diaz-Garcia L."/>
            <person name="Herrera K."/>
            <person name="Tarazona N.A."/>
            <person name="Sproer C."/>
            <person name="Overmann J."/>
            <person name="Jimenez D.J."/>
        </authorList>
    </citation>
    <scope>NUCLEOTIDE SEQUENCE</scope>
    <source>
        <strain evidence="8">MAG5</strain>
    </source>
</reference>
<dbReference type="PRINTS" id="PR00038">
    <property type="entry name" value="HTHLUXR"/>
</dbReference>
<dbReference type="Pfam" id="PF00196">
    <property type="entry name" value="GerE"/>
    <property type="match status" value="1"/>
</dbReference>
<dbReference type="EMBL" id="CP097899">
    <property type="protein sequence ID" value="URN96647.1"/>
    <property type="molecule type" value="Genomic_DNA"/>
</dbReference>
<accession>A0A9J6ZKZ3</accession>
<keyword evidence="3" id="KW-0238">DNA-binding</keyword>
<protein>
    <submittedName>
        <fullName evidence="8">Response regulator transcription factor</fullName>
    </submittedName>
</protein>
<keyword evidence="2" id="KW-0805">Transcription regulation</keyword>
<dbReference type="InterPro" id="IPR058245">
    <property type="entry name" value="NreC/VraR/RcsB-like_REC"/>
</dbReference>
<dbReference type="AlphaFoldDB" id="A0A9J6ZKZ3"/>
<dbReference type="InterPro" id="IPR000792">
    <property type="entry name" value="Tscrpt_reg_LuxR_C"/>
</dbReference>
<evidence type="ECO:0000256" key="3">
    <source>
        <dbReference type="ARBA" id="ARBA00023125"/>
    </source>
</evidence>
<sequence length="219" mass="25184">MYSHILIVDDHPAVGIGTKDMIERNMRVRVSYVQSAKLAIEMISRQRIDIVICDWQMPVMNGIELCSILKDKQPDVKVMMYSGYELEPHFNEMMDARVNGFVSKSRSSDELIQSIQSMIEGNAIIPIDLLQRLRSMDLRALQKMMQRQNSYITDKEKELLEAISHGHSNRELADKFHISQRGVEYQLSNLFKKLQVRSRAKAITVAIELGYIPAKTLKS</sequence>
<dbReference type="PROSITE" id="PS50110">
    <property type="entry name" value="RESPONSE_REGULATORY"/>
    <property type="match status" value="1"/>
</dbReference>
<dbReference type="SMART" id="SM00421">
    <property type="entry name" value="HTH_LUXR"/>
    <property type="match status" value="1"/>
</dbReference>
<dbReference type="InterPro" id="IPR039420">
    <property type="entry name" value="WalR-like"/>
</dbReference>
<dbReference type="GO" id="GO:0003677">
    <property type="term" value="F:DNA binding"/>
    <property type="evidence" value="ECO:0007669"/>
    <property type="project" value="UniProtKB-KW"/>
</dbReference>
<keyword evidence="4" id="KW-0804">Transcription</keyword>
<dbReference type="InterPro" id="IPR016032">
    <property type="entry name" value="Sig_transdc_resp-reg_C-effctor"/>
</dbReference>
<dbReference type="SUPFAM" id="SSF46894">
    <property type="entry name" value="C-terminal effector domain of the bipartite response regulators"/>
    <property type="match status" value="1"/>
</dbReference>
<proteinExistence type="predicted"/>
<evidence type="ECO:0000313" key="8">
    <source>
        <dbReference type="EMBL" id="URN96647.1"/>
    </source>
</evidence>
<dbReference type="CDD" id="cd06170">
    <property type="entry name" value="LuxR_C_like"/>
    <property type="match status" value="1"/>
</dbReference>
<dbReference type="Proteomes" id="UP001056756">
    <property type="component" value="Chromosome"/>
</dbReference>
<dbReference type="Pfam" id="PF00072">
    <property type="entry name" value="Response_reg"/>
    <property type="match status" value="1"/>
</dbReference>
<dbReference type="GO" id="GO:0000160">
    <property type="term" value="P:phosphorelay signal transduction system"/>
    <property type="evidence" value="ECO:0007669"/>
    <property type="project" value="InterPro"/>
</dbReference>
<dbReference type="PROSITE" id="PS50043">
    <property type="entry name" value="HTH_LUXR_2"/>
    <property type="match status" value="1"/>
</dbReference>
<feature type="domain" description="HTH luxR-type" evidence="6">
    <location>
        <begin position="145"/>
        <end position="210"/>
    </location>
</feature>
<evidence type="ECO:0000259" key="6">
    <source>
        <dbReference type="PROSITE" id="PS50043"/>
    </source>
</evidence>
<keyword evidence="1 5" id="KW-0597">Phosphoprotein</keyword>
<dbReference type="Gene3D" id="3.40.50.2300">
    <property type="match status" value="1"/>
</dbReference>
<dbReference type="KEGG" id="plig:NAG76_10650"/>
<dbReference type="InterPro" id="IPR011006">
    <property type="entry name" value="CheY-like_superfamily"/>
</dbReference>
<organism evidence="8 9">
    <name type="scientific">Candidatus Pristimantibacillus lignocellulolyticus</name>
    <dbReference type="NCBI Taxonomy" id="2994561"/>
    <lineage>
        <taxon>Bacteria</taxon>
        <taxon>Bacillati</taxon>
        <taxon>Bacillota</taxon>
        <taxon>Bacilli</taxon>
        <taxon>Bacillales</taxon>
        <taxon>Paenibacillaceae</taxon>
        <taxon>Candidatus Pristimantibacillus</taxon>
    </lineage>
</organism>
<dbReference type="SUPFAM" id="SSF52172">
    <property type="entry name" value="CheY-like"/>
    <property type="match status" value="1"/>
</dbReference>
<dbReference type="CDD" id="cd17535">
    <property type="entry name" value="REC_NarL-like"/>
    <property type="match status" value="1"/>
</dbReference>